<evidence type="ECO:0000256" key="2">
    <source>
        <dbReference type="ARBA" id="ARBA00010761"/>
    </source>
</evidence>
<dbReference type="STRING" id="34506.A0A090LIW8"/>
<dbReference type="OrthoDB" id="5950413at2759"/>
<dbReference type="GO" id="GO:0006412">
    <property type="term" value="P:translation"/>
    <property type="evidence" value="ECO:0007669"/>
    <property type="project" value="TreeGrafter"/>
</dbReference>
<reference evidence="9" key="3">
    <citation type="submission" date="2020-12" db="UniProtKB">
        <authorList>
            <consortium name="WormBaseParasite"/>
        </authorList>
    </citation>
    <scope>IDENTIFICATION</scope>
</reference>
<keyword evidence="4 7" id="KW-0689">Ribosomal protein</keyword>
<keyword evidence="3" id="KW-0809">Transit peptide</keyword>
<protein>
    <submittedName>
        <fullName evidence="7 9">28S ribosomal protein S24, mitochondrial</fullName>
    </submittedName>
</protein>
<dbReference type="GO" id="GO:1990904">
    <property type="term" value="C:ribonucleoprotein complex"/>
    <property type="evidence" value="ECO:0007669"/>
    <property type="project" value="UniProtKB-KW"/>
</dbReference>
<dbReference type="RefSeq" id="XP_024508936.1">
    <property type="nucleotide sequence ID" value="XM_024643247.1"/>
</dbReference>
<evidence type="ECO:0000313" key="8">
    <source>
        <dbReference type="Proteomes" id="UP000035682"/>
    </source>
</evidence>
<evidence type="ECO:0000256" key="4">
    <source>
        <dbReference type="ARBA" id="ARBA00022980"/>
    </source>
</evidence>
<dbReference type="OMA" id="NTIRIAM"/>
<proteinExistence type="inferred from homology"/>
<evidence type="ECO:0000256" key="5">
    <source>
        <dbReference type="ARBA" id="ARBA00023128"/>
    </source>
</evidence>
<dbReference type="WormBase" id="SRAE_2000438350">
    <property type="protein sequence ID" value="SRP06517"/>
    <property type="gene ID" value="WBGene00264615"/>
</dbReference>
<dbReference type="InterPro" id="IPR026146">
    <property type="entry name" value="Ribosomal_uS3m"/>
</dbReference>
<reference evidence="8" key="1">
    <citation type="submission" date="2014-09" db="EMBL/GenBank/DDBJ databases">
        <authorList>
            <person name="Martin A.A."/>
        </authorList>
    </citation>
    <scope>NUCLEOTIDE SEQUENCE</scope>
    <source>
        <strain evidence="8">ED321</strain>
    </source>
</reference>
<dbReference type="GO" id="GO:0005739">
    <property type="term" value="C:mitochondrion"/>
    <property type="evidence" value="ECO:0007669"/>
    <property type="project" value="UniProtKB-SubCell"/>
</dbReference>
<keyword evidence="6" id="KW-0687">Ribonucleoprotein</keyword>
<keyword evidence="5" id="KW-0496">Mitochondrion</keyword>
<dbReference type="PANTHER" id="PTHR21244:SF1">
    <property type="entry name" value="SMALL RIBOSOMAL SUBUNIT PROTEIN US3M"/>
    <property type="match status" value="1"/>
</dbReference>
<comment type="subcellular location">
    <subcellularLocation>
        <location evidence="1">Mitochondrion</location>
    </subcellularLocation>
</comment>
<name>A0A090LIW8_STRRB</name>
<dbReference type="Proteomes" id="UP000035682">
    <property type="component" value="Unplaced"/>
</dbReference>
<comment type="similarity">
    <text evidence="2">Belongs to the universal ribosomal protein uS3 family.</text>
</comment>
<dbReference type="GO" id="GO:0005840">
    <property type="term" value="C:ribosome"/>
    <property type="evidence" value="ECO:0007669"/>
    <property type="project" value="UniProtKB-KW"/>
</dbReference>
<dbReference type="CTD" id="36382108"/>
<evidence type="ECO:0000313" key="9">
    <source>
        <dbReference type="WBParaSite" id="SRAE_2000438350.1"/>
    </source>
</evidence>
<dbReference type="WBParaSite" id="SRAE_2000438350.1">
    <property type="protein sequence ID" value="SRAE_2000438350.1"/>
    <property type="gene ID" value="WBGene00264615"/>
</dbReference>
<dbReference type="EMBL" id="LN609529">
    <property type="protein sequence ID" value="CEF69737.1"/>
    <property type="molecule type" value="Genomic_DNA"/>
</dbReference>
<organism evidence="7">
    <name type="scientific">Strongyloides ratti</name>
    <name type="common">Parasitic roundworm</name>
    <dbReference type="NCBI Taxonomy" id="34506"/>
    <lineage>
        <taxon>Eukaryota</taxon>
        <taxon>Metazoa</taxon>
        <taxon>Ecdysozoa</taxon>
        <taxon>Nematoda</taxon>
        <taxon>Chromadorea</taxon>
        <taxon>Rhabditida</taxon>
        <taxon>Tylenchina</taxon>
        <taxon>Panagrolaimomorpha</taxon>
        <taxon>Strongyloidoidea</taxon>
        <taxon>Strongyloididae</taxon>
        <taxon>Strongyloides</taxon>
    </lineage>
</organism>
<keyword evidence="8" id="KW-1185">Reference proteome</keyword>
<reference evidence="7" key="2">
    <citation type="submission" date="2014-09" db="EMBL/GenBank/DDBJ databases">
        <authorList>
            <person name="Aslett A.Martin."/>
        </authorList>
    </citation>
    <scope>NUCLEOTIDE SEQUENCE</scope>
    <source>
        <strain evidence="7">ED321 Heterogonic</strain>
    </source>
</reference>
<evidence type="ECO:0000256" key="1">
    <source>
        <dbReference type="ARBA" id="ARBA00004173"/>
    </source>
</evidence>
<dbReference type="AlphaFoldDB" id="A0A090LIW8"/>
<evidence type="ECO:0000256" key="6">
    <source>
        <dbReference type="ARBA" id="ARBA00023274"/>
    </source>
</evidence>
<dbReference type="PANTHER" id="PTHR21244">
    <property type="entry name" value="MITOCHONDRIAL 28S RIBOSOMAL PROTEIN S24"/>
    <property type="match status" value="1"/>
</dbReference>
<accession>A0A090LIW8</accession>
<sequence length="166" mass="19408">MLRLPYTLETFQLTRFISTTSHLSKNKAGKLKSTPFKTQLATYEMAQKPHHLGSRKAWLSWHTHNLEEFRKSQGSILAQDEIIRRFIRGIFPQNVPFSANELVIKRRGNSIIIAGFFVISTKLLSIKEFYWKFGFAEEFLSILLKQPVTLEIQFVDNEHELAYVYL</sequence>
<evidence type="ECO:0000256" key="3">
    <source>
        <dbReference type="ARBA" id="ARBA00022946"/>
    </source>
</evidence>
<dbReference type="Pfam" id="PF14955">
    <property type="entry name" value="MRP-S24"/>
    <property type="match status" value="1"/>
</dbReference>
<gene>
    <name evidence="7 9 10" type="ORF">SRAE_2000438350</name>
</gene>
<evidence type="ECO:0000313" key="7">
    <source>
        <dbReference type="EMBL" id="CEF69737.1"/>
    </source>
</evidence>
<dbReference type="GeneID" id="36382108"/>
<evidence type="ECO:0000313" key="10">
    <source>
        <dbReference type="WormBase" id="SRAE_2000438350"/>
    </source>
</evidence>